<dbReference type="Gene3D" id="3.30.450.20">
    <property type="entry name" value="PAS domain"/>
    <property type="match status" value="2"/>
</dbReference>
<gene>
    <name evidence="10" type="ORF">SAMN04489798_4291</name>
</gene>
<dbReference type="OrthoDB" id="9804019at2"/>
<protein>
    <submittedName>
        <fullName evidence="10">PAS domain S-box-containing protein</fullName>
    </submittedName>
</protein>
<dbReference type="RefSeq" id="WP_090183792.1">
    <property type="nucleotide sequence ID" value="NZ_LT629705.1"/>
</dbReference>
<dbReference type="NCBIfam" id="TIGR00229">
    <property type="entry name" value="sensory_box"/>
    <property type="match status" value="1"/>
</dbReference>
<evidence type="ECO:0000256" key="2">
    <source>
        <dbReference type="ARBA" id="ARBA00022840"/>
    </source>
</evidence>
<dbReference type="PROSITE" id="PS50112">
    <property type="entry name" value="PAS"/>
    <property type="match status" value="1"/>
</dbReference>
<evidence type="ECO:0000256" key="1">
    <source>
        <dbReference type="ARBA" id="ARBA00022741"/>
    </source>
</evidence>
<dbReference type="PROSITE" id="PS00688">
    <property type="entry name" value="SIGMA54_INTERACT_3"/>
    <property type="match status" value="1"/>
</dbReference>
<feature type="coiled-coil region" evidence="6">
    <location>
        <begin position="279"/>
        <end position="310"/>
    </location>
</feature>
<evidence type="ECO:0000313" key="10">
    <source>
        <dbReference type="EMBL" id="SDO95523.1"/>
    </source>
</evidence>
<evidence type="ECO:0000256" key="6">
    <source>
        <dbReference type="SAM" id="Coils"/>
    </source>
</evidence>
<dbReference type="SMART" id="SM00091">
    <property type="entry name" value="PAS"/>
    <property type="match status" value="2"/>
</dbReference>
<dbReference type="InterPro" id="IPR025662">
    <property type="entry name" value="Sigma_54_int_dom_ATP-bd_1"/>
</dbReference>
<dbReference type="PANTHER" id="PTHR32071">
    <property type="entry name" value="TRANSCRIPTIONAL REGULATORY PROTEIN"/>
    <property type="match status" value="1"/>
</dbReference>
<dbReference type="InterPro" id="IPR000014">
    <property type="entry name" value="PAS"/>
</dbReference>
<dbReference type="FunFam" id="3.40.50.300:FF:000006">
    <property type="entry name" value="DNA-binding transcriptional regulator NtrC"/>
    <property type="match status" value="1"/>
</dbReference>
<evidence type="ECO:0000313" key="11">
    <source>
        <dbReference type="Proteomes" id="UP000198827"/>
    </source>
</evidence>
<keyword evidence="3" id="KW-0805">Transcription regulation</keyword>
<dbReference type="Proteomes" id="UP000198827">
    <property type="component" value="Chromosome I"/>
</dbReference>
<dbReference type="Gene3D" id="1.10.8.60">
    <property type="match status" value="1"/>
</dbReference>
<keyword evidence="4" id="KW-0238">DNA-binding</keyword>
<dbReference type="GO" id="GO:0005524">
    <property type="term" value="F:ATP binding"/>
    <property type="evidence" value="ECO:0007669"/>
    <property type="project" value="UniProtKB-KW"/>
</dbReference>
<feature type="domain" description="PAC" evidence="9">
    <location>
        <begin position="237"/>
        <end position="288"/>
    </location>
</feature>
<dbReference type="InterPro" id="IPR003593">
    <property type="entry name" value="AAA+_ATPase"/>
</dbReference>
<reference evidence="10 11" key="1">
    <citation type="submission" date="2016-10" db="EMBL/GenBank/DDBJ databases">
        <authorList>
            <person name="de Groot N.N."/>
        </authorList>
    </citation>
    <scope>NUCLEOTIDE SEQUENCE [LARGE SCALE GENOMIC DNA]</scope>
    <source>
        <strain evidence="10 11">CECT 7543</strain>
    </source>
</reference>
<dbReference type="Gene3D" id="3.40.50.300">
    <property type="entry name" value="P-loop containing nucleotide triphosphate hydrolases"/>
    <property type="match status" value="1"/>
</dbReference>
<dbReference type="InterPro" id="IPR002078">
    <property type="entry name" value="Sigma_54_int"/>
</dbReference>
<dbReference type="InterPro" id="IPR058031">
    <property type="entry name" value="AAA_lid_NorR"/>
</dbReference>
<accession>A0A1H0NSA9</accession>
<feature type="domain" description="PAS" evidence="8">
    <location>
        <begin position="158"/>
        <end position="233"/>
    </location>
</feature>
<proteinExistence type="predicted"/>
<evidence type="ECO:0000256" key="5">
    <source>
        <dbReference type="ARBA" id="ARBA00023163"/>
    </source>
</evidence>
<dbReference type="PROSITE" id="PS00675">
    <property type="entry name" value="SIGMA54_INTERACT_1"/>
    <property type="match status" value="1"/>
</dbReference>
<name>A0A1H0NSA9_9PSED</name>
<keyword evidence="2" id="KW-0067">ATP-binding</keyword>
<keyword evidence="1" id="KW-0547">Nucleotide-binding</keyword>
<dbReference type="PROSITE" id="PS50113">
    <property type="entry name" value="PAC"/>
    <property type="match status" value="1"/>
</dbReference>
<dbReference type="AlphaFoldDB" id="A0A1H0NSA9"/>
<dbReference type="SUPFAM" id="SSF52540">
    <property type="entry name" value="P-loop containing nucleoside triphosphate hydrolases"/>
    <property type="match status" value="1"/>
</dbReference>
<sequence length="633" mass="71438">MNEADSLSGWADLAYSSRHMVFEHCAEAIVLLNPFSDRLGDLNIAACKLLGYPRQELLELPVSKLFGHQLADLIVFTQAVMDKGRGWTEELSCNCKTGERIELAISATTLPIKGEQHLILVLRELSHEKYQRDQAHTERTMRGGLIEWRNILNLFQETERDNQLLLSSVGDGIYSINSEGLATFVNPAGARMLGWEPQDMIGKNIHRIHHHTHANGNHYPVEDCPIYKAVRDGVVHEGRQEVFWRRDGSSFPVEFTSTPVISDGRIVGAVVVFRDITERRSTETQLQNALDELKVLKERLEEQNAYLQEEIHIEHNYREIVGQSEPILKIIKQIDVVAPTDASVLINGESGTGKELIARAIHQASRRNASPLIRVNCAAIPTELFESEFFGHIRGAFTGAVRDRVGRFELADGGTLFLDEIGEIPLELQSKLLRVLQEGQFERVGEERTRKVDVRIIAATNRDLRQEVAAKHFREDLYFRLNVFPIQSPALRERPMDIAPLAAHFLKQTGKRLNMPGRRLRNTDIERLQRYSWPGNIRELQNVIERALITSNGADLNLDLPDEPGLNVIQQPSPSSVIMTDAQIRELERNNMQAALKATDGKLFGKGGAAELLGLKPTTLASRFKRLEIRPED</sequence>
<dbReference type="Gene3D" id="1.10.10.60">
    <property type="entry name" value="Homeodomain-like"/>
    <property type="match status" value="1"/>
</dbReference>
<dbReference type="Pfam" id="PF00158">
    <property type="entry name" value="Sigma54_activat"/>
    <property type="match status" value="1"/>
</dbReference>
<dbReference type="PROSITE" id="PS00676">
    <property type="entry name" value="SIGMA54_INTERACT_2"/>
    <property type="match status" value="1"/>
</dbReference>
<dbReference type="PROSITE" id="PS50045">
    <property type="entry name" value="SIGMA54_INTERACT_4"/>
    <property type="match status" value="1"/>
</dbReference>
<dbReference type="EMBL" id="LT629705">
    <property type="protein sequence ID" value="SDO95523.1"/>
    <property type="molecule type" value="Genomic_DNA"/>
</dbReference>
<evidence type="ECO:0000256" key="3">
    <source>
        <dbReference type="ARBA" id="ARBA00023015"/>
    </source>
</evidence>
<dbReference type="PANTHER" id="PTHR32071:SF117">
    <property type="entry name" value="PTS-DEPENDENT DIHYDROXYACETONE KINASE OPERON REGULATORY PROTEIN-RELATED"/>
    <property type="match status" value="1"/>
</dbReference>
<dbReference type="InterPro" id="IPR025943">
    <property type="entry name" value="Sigma_54_int_dom_ATP-bd_2"/>
</dbReference>
<dbReference type="SUPFAM" id="SSF55785">
    <property type="entry name" value="PYP-like sensor domain (PAS domain)"/>
    <property type="match status" value="2"/>
</dbReference>
<feature type="domain" description="Sigma-54 factor interaction" evidence="7">
    <location>
        <begin position="320"/>
        <end position="549"/>
    </location>
</feature>
<dbReference type="CDD" id="cd00009">
    <property type="entry name" value="AAA"/>
    <property type="match status" value="1"/>
</dbReference>
<dbReference type="InterPro" id="IPR035965">
    <property type="entry name" value="PAS-like_dom_sf"/>
</dbReference>
<evidence type="ECO:0000259" key="8">
    <source>
        <dbReference type="PROSITE" id="PS50112"/>
    </source>
</evidence>
<keyword evidence="5" id="KW-0804">Transcription</keyword>
<evidence type="ECO:0000259" key="9">
    <source>
        <dbReference type="PROSITE" id="PS50113"/>
    </source>
</evidence>
<dbReference type="GO" id="GO:0006355">
    <property type="term" value="P:regulation of DNA-templated transcription"/>
    <property type="evidence" value="ECO:0007669"/>
    <property type="project" value="InterPro"/>
</dbReference>
<dbReference type="SMART" id="SM00382">
    <property type="entry name" value="AAA"/>
    <property type="match status" value="1"/>
</dbReference>
<dbReference type="CDD" id="cd00130">
    <property type="entry name" value="PAS"/>
    <property type="match status" value="2"/>
</dbReference>
<keyword evidence="6" id="KW-0175">Coiled coil</keyword>
<dbReference type="GO" id="GO:0003677">
    <property type="term" value="F:DNA binding"/>
    <property type="evidence" value="ECO:0007669"/>
    <property type="project" value="UniProtKB-KW"/>
</dbReference>
<dbReference type="InterPro" id="IPR025944">
    <property type="entry name" value="Sigma_54_int_dom_CS"/>
</dbReference>
<evidence type="ECO:0000256" key="4">
    <source>
        <dbReference type="ARBA" id="ARBA00023125"/>
    </source>
</evidence>
<dbReference type="InterPro" id="IPR001610">
    <property type="entry name" value="PAC"/>
</dbReference>
<evidence type="ECO:0000259" key="7">
    <source>
        <dbReference type="PROSITE" id="PS50045"/>
    </source>
</evidence>
<dbReference type="Pfam" id="PF13426">
    <property type="entry name" value="PAS_9"/>
    <property type="match status" value="2"/>
</dbReference>
<dbReference type="InterPro" id="IPR027417">
    <property type="entry name" value="P-loop_NTPase"/>
</dbReference>
<organism evidence="10 11">
    <name type="scientific">Pseudomonas arsenicoxydans</name>
    <dbReference type="NCBI Taxonomy" id="702115"/>
    <lineage>
        <taxon>Bacteria</taxon>
        <taxon>Pseudomonadati</taxon>
        <taxon>Pseudomonadota</taxon>
        <taxon>Gammaproteobacteria</taxon>
        <taxon>Pseudomonadales</taxon>
        <taxon>Pseudomonadaceae</taxon>
        <taxon>Pseudomonas</taxon>
    </lineage>
</organism>
<dbReference type="Pfam" id="PF25601">
    <property type="entry name" value="AAA_lid_14"/>
    <property type="match status" value="1"/>
</dbReference>
<dbReference type="InterPro" id="IPR000700">
    <property type="entry name" value="PAS-assoc_C"/>
</dbReference>
<dbReference type="SMART" id="SM00086">
    <property type="entry name" value="PAC"/>
    <property type="match status" value="2"/>
</dbReference>